<dbReference type="AlphaFoldDB" id="A0A499UDJ1"/>
<evidence type="ECO:0000259" key="1">
    <source>
        <dbReference type="PROSITE" id="PS51819"/>
    </source>
</evidence>
<dbReference type="PROSITE" id="PS51819">
    <property type="entry name" value="VOC"/>
    <property type="match status" value="1"/>
</dbReference>
<dbReference type="Pfam" id="PF18029">
    <property type="entry name" value="Glyoxalase_6"/>
    <property type="match status" value="1"/>
</dbReference>
<evidence type="ECO:0000313" key="3">
    <source>
        <dbReference type="Proteomes" id="UP000463951"/>
    </source>
</evidence>
<protein>
    <submittedName>
        <fullName evidence="2">Glyoxalase</fullName>
    </submittedName>
</protein>
<proteinExistence type="predicted"/>
<dbReference type="PANTHER" id="PTHR35908:SF1">
    <property type="entry name" value="CONSERVED PROTEIN"/>
    <property type="match status" value="1"/>
</dbReference>
<evidence type="ECO:0000313" key="2">
    <source>
        <dbReference type="EMBL" id="BBJ37288.1"/>
    </source>
</evidence>
<dbReference type="Gene3D" id="3.10.180.10">
    <property type="entry name" value="2,3-Dihydroxybiphenyl 1,2-Dioxygenase, domain 1"/>
    <property type="match status" value="1"/>
</dbReference>
<dbReference type="Proteomes" id="UP000463951">
    <property type="component" value="Chromosome"/>
</dbReference>
<sequence length="140" mass="15224">MRDKHGIVRQAAGMKSRTDGMWWGTAIEAPDPSGLARFYADLLGWHIGHEEPGTAIVAASPQGPFFVFQQADDYQAPVWPPADGEQRPMMHFNFQVGDLASAVAEAVALGATIAEVQPQENVRVLFDPAGHPFCLCYDEG</sequence>
<dbReference type="EMBL" id="AP019620">
    <property type="protein sequence ID" value="BBJ37288.1"/>
    <property type="molecule type" value="Genomic_DNA"/>
</dbReference>
<gene>
    <name evidence="2" type="ORF">SSPO_000060</name>
</gene>
<name>A0A499UDJ1_9ACTN</name>
<dbReference type="InterPro" id="IPR041581">
    <property type="entry name" value="Glyoxalase_6"/>
</dbReference>
<dbReference type="SUPFAM" id="SSF54593">
    <property type="entry name" value="Glyoxalase/Bleomycin resistance protein/Dihydroxybiphenyl dioxygenase"/>
    <property type="match status" value="1"/>
</dbReference>
<dbReference type="InterPro" id="IPR029068">
    <property type="entry name" value="Glyas_Bleomycin-R_OHBP_Dase"/>
</dbReference>
<reference evidence="2 3" key="1">
    <citation type="journal article" date="2020" name="Int. J. Syst. Evol. Microbiol.">
        <title>Reclassification of Streptomyces castelarensis and Streptomyces sporoclivatus as later heterotypic synonyms of Streptomyces antimycoticus.</title>
        <authorList>
            <person name="Komaki H."/>
            <person name="Tamura T."/>
        </authorList>
    </citation>
    <scope>NUCLEOTIDE SEQUENCE [LARGE SCALE GENOMIC DNA]</scope>
    <source>
        <strain evidence="2 3">NBRC 100767</strain>
    </source>
</reference>
<accession>A0A499UDJ1</accession>
<dbReference type="InterPro" id="IPR037523">
    <property type="entry name" value="VOC_core"/>
</dbReference>
<dbReference type="PANTHER" id="PTHR35908">
    <property type="entry name" value="HYPOTHETICAL FUSION PROTEIN"/>
    <property type="match status" value="1"/>
</dbReference>
<organism evidence="2 3">
    <name type="scientific">Streptomyces antimycoticus</name>
    <dbReference type="NCBI Taxonomy" id="68175"/>
    <lineage>
        <taxon>Bacteria</taxon>
        <taxon>Bacillati</taxon>
        <taxon>Actinomycetota</taxon>
        <taxon>Actinomycetes</taxon>
        <taxon>Kitasatosporales</taxon>
        <taxon>Streptomycetaceae</taxon>
        <taxon>Streptomyces</taxon>
        <taxon>Streptomyces violaceusniger group</taxon>
    </lineage>
</organism>
<dbReference type="CDD" id="cd06587">
    <property type="entry name" value="VOC"/>
    <property type="match status" value="1"/>
</dbReference>
<feature type="domain" description="VOC" evidence="1">
    <location>
        <begin position="20"/>
        <end position="140"/>
    </location>
</feature>